<dbReference type="AlphaFoldDB" id="A0A448ZFA1"/>
<gene>
    <name evidence="3" type="ORF">PSNMU_V1.4_AUG-EV-PASAV3_0076140</name>
</gene>
<dbReference type="OrthoDB" id="201045at2759"/>
<keyword evidence="2" id="KW-0732">Signal</keyword>
<evidence type="ECO:0000256" key="1">
    <source>
        <dbReference type="SAM" id="MobiDB-lite"/>
    </source>
</evidence>
<sequence length="175" mass="19667">MKSTARTTQLLLSFLCVMNAANAFVTRGPSQLVGQRQLQPEYRVLFQEPPTLEKEAEKSEAVDEVKEPEEEMSETQKLMQKVKDSGTAGFISYAAWEMGFWALSVPVCAVGYYQVTGHWPDLGDPDDQKKLGAEAFAFVNFARFAVPLRIGLALSTTPWIDENIVKRFLKKDDEN</sequence>
<dbReference type="Proteomes" id="UP000291116">
    <property type="component" value="Unassembled WGS sequence"/>
</dbReference>
<name>A0A448ZFA1_9STRA</name>
<evidence type="ECO:0008006" key="5">
    <source>
        <dbReference type="Google" id="ProtNLM"/>
    </source>
</evidence>
<dbReference type="EMBL" id="CAACVS010000302">
    <property type="protein sequence ID" value="VEU40714.1"/>
    <property type="molecule type" value="Genomic_DNA"/>
</dbReference>
<keyword evidence="4" id="KW-1185">Reference proteome</keyword>
<evidence type="ECO:0000313" key="4">
    <source>
        <dbReference type="Proteomes" id="UP000291116"/>
    </source>
</evidence>
<accession>A0A448ZFA1</accession>
<protein>
    <recommendedName>
        <fullName evidence="5">DUF1279 domain-containing protein</fullName>
    </recommendedName>
</protein>
<evidence type="ECO:0000313" key="3">
    <source>
        <dbReference type="EMBL" id="VEU40714.1"/>
    </source>
</evidence>
<feature type="compositionally biased region" description="Basic and acidic residues" evidence="1">
    <location>
        <begin position="53"/>
        <end position="65"/>
    </location>
</feature>
<feature type="signal peptide" evidence="2">
    <location>
        <begin position="1"/>
        <end position="23"/>
    </location>
</feature>
<reference evidence="3 4" key="1">
    <citation type="submission" date="2019-01" db="EMBL/GenBank/DDBJ databases">
        <authorList>
            <person name="Ferrante I. M."/>
        </authorList>
    </citation>
    <scope>NUCLEOTIDE SEQUENCE [LARGE SCALE GENOMIC DNA]</scope>
    <source>
        <strain evidence="3 4">B856</strain>
    </source>
</reference>
<organism evidence="3 4">
    <name type="scientific">Pseudo-nitzschia multistriata</name>
    <dbReference type="NCBI Taxonomy" id="183589"/>
    <lineage>
        <taxon>Eukaryota</taxon>
        <taxon>Sar</taxon>
        <taxon>Stramenopiles</taxon>
        <taxon>Ochrophyta</taxon>
        <taxon>Bacillariophyta</taxon>
        <taxon>Bacillariophyceae</taxon>
        <taxon>Bacillariophycidae</taxon>
        <taxon>Bacillariales</taxon>
        <taxon>Bacillariaceae</taxon>
        <taxon>Pseudo-nitzschia</taxon>
    </lineage>
</organism>
<feature type="region of interest" description="Disordered" evidence="1">
    <location>
        <begin position="53"/>
        <end position="76"/>
    </location>
</feature>
<feature type="chain" id="PRO_5019474163" description="DUF1279 domain-containing protein" evidence="2">
    <location>
        <begin position="24"/>
        <end position="175"/>
    </location>
</feature>
<evidence type="ECO:0000256" key="2">
    <source>
        <dbReference type="SAM" id="SignalP"/>
    </source>
</evidence>
<proteinExistence type="predicted"/>